<dbReference type="Gene3D" id="3.50.50.60">
    <property type="entry name" value="FAD/NAD(P)-binding domain"/>
    <property type="match status" value="1"/>
</dbReference>
<keyword evidence="8" id="KW-0560">Oxidoreductase</keyword>
<feature type="domain" description="Glucose-methanol-choline oxidoreductase N-terminal" evidence="6">
    <location>
        <begin position="82"/>
        <end position="105"/>
    </location>
</feature>
<dbReference type="SUPFAM" id="SSF54373">
    <property type="entry name" value="FAD-linked reductases, C-terminal domain"/>
    <property type="match status" value="1"/>
</dbReference>
<dbReference type="EC" id="1.1.99.1" evidence="8"/>
<dbReference type="SUPFAM" id="SSF51905">
    <property type="entry name" value="FAD/NAD(P)-binding domain"/>
    <property type="match status" value="1"/>
</dbReference>
<dbReference type="PROSITE" id="PS00624">
    <property type="entry name" value="GMC_OXRED_2"/>
    <property type="match status" value="1"/>
</dbReference>
<evidence type="ECO:0000313" key="9">
    <source>
        <dbReference type="Proteomes" id="UP001262410"/>
    </source>
</evidence>
<feature type="domain" description="Glucose-methanol-choline oxidoreductase N-terminal" evidence="7">
    <location>
        <begin position="258"/>
        <end position="272"/>
    </location>
</feature>
<dbReference type="InterPro" id="IPR007867">
    <property type="entry name" value="GMC_OxRtase_C"/>
</dbReference>
<organism evidence="8 9">
    <name type="scientific">Inquilinus ginsengisoli</name>
    <dbReference type="NCBI Taxonomy" id="363840"/>
    <lineage>
        <taxon>Bacteria</taxon>
        <taxon>Pseudomonadati</taxon>
        <taxon>Pseudomonadota</taxon>
        <taxon>Alphaproteobacteria</taxon>
        <taxon>Rhodospirillales</taxon>
        <taxon>Rhodospirillaceae</taxon>
        <taxon>Inquilinus</taxon>
    </lineage>
</organism>
<dbReference type="PIRSF" id="PIRSF000137">
    <property type="entry name" value="Alcohol_oxidase"/>
    <property type="match status" value="1"/>
</dbReference>
<dbReference type="GO" id="GO:0008812">
    <property type="term" value="F:choline dehydrogenase activity"/>
    <property type="evidence" value="ECO:0007669"/>
    <property type="project" value="UniProtKB-EC"/>
</dbReference>
<dbReference type="PANTHER" id="PTHR11552:SF147">
    <property type="entry name" value="CHOLINE DEHYDROGENASE, MITOCHONDRIAL"/>
    <property type="match status" value="1"/>
</dbReference>
<name>A0ABU1JNU3_9PROT</name>
<keyword evidence="9" id="KW-1185">Reference proteome</keyword>
<dbReference type="EMBL" id="JAVDPW010000004">
    <property type="protein sequence ID" value="MDR6290289.1"/>
    <property type="molecule type" value="Genomic_DNA"/>
</dbReference>
<keyword evidence="3 5" id="KW-0285">Flavoprotein</keyword>
<reference evidence="8 9" key="1">
    <citation type="submission" date="2023-07" db="EMBL/GenBank/DDBJ databases">
        <title>Sorghum-associated microbial communities from plants grown in Nebraska, USA.</title>
        <authorList>
            <person name="Schachtman D."/>
        </authorList>
    </citation>
    <scope>NUCLEOTIDE SEQUENCE [LARGE SCALE GENOMIC DNA]</scope>
    <source>
        <strain evidence="8 9">584</strain>
    </source>
</reference>
<dbReference type="RefSeq" id="WP_309794759.1">
    <property type="nucleotide sequence ID" value="NZ_JAVDPW010000004.1"/>
</dbReference>
<evidence type="ECO:0000256" key="3">
    <source>
        <dbReference type="ARBA" id="ARBA00022630"/>
    </source>
</evidence>
<dbReference type="Pfam" id="PF00732">
    <property type="entry name" value="GMC_oxred_N"/>
    <property type="match status" value="1"/>
</dbReference>
<dbReference type="PROSITE" id="PS51257">
    <property type="entry name" value="PROKAR_LIPOPROTEIN"/>
    <property type="match status" value="1"/>
</dbReference>
<evidence type="ECO:0000259" key="6">
    <source>
        <dbReference type="PROSITE" id="PS00623"/>
    </source>
</evidence>
<evidence type="ECO:0000259" key="7">
    <source>
        <dbReference type="PROSITE" id="PS00624"/>
    </source>
</evidence>
<gene>
    <name evidence="8" type="ORF">E9232_002810</name>
</gene>
<dbReference type="PANTHER" id="PTHR11552">
    <property type="entry name" value="GLUCOSE-METHANOL-CHOLINE GMC OXIDOREDUCTASE"/>
    <property type="match status" value="1"/>
</dbReference>
<dbReference type="PROSITE" id="PS00623">
    <property type="entry name" value="GMC_OXRED_1"/>
    <property type="match status" value="1"/>
</dbReference>
<comment type="cofactor">
    <cofactor evidence="1">
        <name>FAD</name>
        <dbReference type="ChEBI" id="CHEBI:57692"/>
    </cofactor>
</comment>
<dbReference type="Gene3D" id="3.30.560.10">
    <property type="entry name" value="Glucose Oxidase, domain 3"/>
    <property type="match status" value="1"/>
</dbReference>
<evidence type="ECO:0000256" key="1">
    <source>
        <dbReference type="ARBA" id="ARBA00001974"/>
    </source>
</evidence>
<keyword evidence="4 5" id="KW-0274">FAD</keyword>
<dbReference type="InterPro" id="IPR000172">
    <property type="entry name" value="GMC_OxRdtase_N"/>
</dbReference>
<protein>
    <submittedName>
        <fullName evidence="8">Choline dehydrogenase</fullName>
        <ecNumber evidence="8">1.1.99.1</ecNumber>
    </submittedName>
</protein>
<evidence type="ECO:0000313" key="8">
    <source>
        <dbReference type="EMBL" id="MDR6290289.1"/>
    </source>
</evidence>
<evidence type="ECO:0000256" key="5">
    <source>
        <dbReference type="RuleBase" id="RU003968"/>
    </source>
</evidence>
<accession>A0ABU1JNU3</accession>
<dbReference type="Proteomes" id="UP001262410">
    <property type="component" value="Unassembled WGS sequence"/>
</dbReference>
<comment type="similarity">
    <text evidence="2 5">Belongs to the GMC oxidoreductase family.</text>
</comment>
<evidence type="ECO:0000256" key="2">
    <source>
        <dbReference type="ARBA" id="ARBA00010790"/>
    </source>
</evidence>
<sequence>MKPGYDFIVIGGGSAGCVVASRLVTERRARVLVLEAGRRRGSRLLDMPAGYMKFLGQDTYLTLNETVPQPQLGGRAPIIPTGKLLGGGSAVNAMVYMRGRPADYDSWDAELGGNSGWGWDDLLPSFVKQEGNDHLGAPAHGTDGPLKVSHLGQHCEMSRAFVQALQAMGVPYRPDFNGGEQAGVGFMQHTIDAATRSRCSAVAAFLGPVLRDPKLTVETEAVVTRILVENGRATGVDYVKDGQSRRAFAGVEVILAAGAYASPKLLMLSGIGPAASLGRHGIAVKADLPGVGANLQDHHEVPVVAATNGAYGYFGQDRGLPMLKAGLQYLMFKTGPVTTTGVEACAFIDPDGDDQSDPKLQLYCVPTVYLDRDVTGVAPTDGVTLNACLMRPKARGSVTLRSADPADAPLIDCNFFGDDEDLRLSVAGLRYARRVLATDPVRRMVTSEIFPGDATTGDDELAAHCRRTVKTNYHPVGTCRMGPDGDPMAVLDPMLRVRGIGALRVIDASIMPRVTSGNTNAPVLAIADRAVDLIPN</sequence>
<dbReference type="Pfam" id="PF05199">
    <property type="entry name" value="GMC_oxred_C"/>
    <property type="match status" value="1"/>
</dbReference>
<dbReference type="InterPro" id="IPR036188">
    <property type="entry name" value="FAD/NAD-bd_sf"/>
</dbReference>
<proteinExistence type="inferred from homology"/>
<comment type="caution">
    <text evidence="8">The sequence shown here is derived from an EMBL/GenBank/DDBJ whole genome shotgun (WGS) entry which is preliminary data.</text>
</comment>
<dbReference type="InterPro" id="IPR012132">
    <property type="entry name" value="GMC_OxRdtase"/>
</dbReference>
<evidence type="ECO:0000256" key="4">
    <source>
        <dbReference type="ARBA" id="ARBA00022827"/>
    </source>
</evidence>